<keyword evidence="2" id="KW-1185">Reference proteome</keyword>
<sequence length="185" mass="20911">MSSSADVILCRCHPLPMSSSADVILCRCHPLALAEFQQVHVYLRCVMRTVSGFQLIASRQRLHFSATHFRFVETSSSPTTVLLVLSWATLDYADLLAWNEHSTVGMDDADRQPSPRMKNPLLIAVHISSVTPSLHAHHPPQILSSHFEQPKHPHIHSRFLLWTARQVFAEQDQLVLAGFQDNLLF</sequence>
<evidence type="ECO:0000313" key="1">
    <source>
        <dbReference type="EMBL" id="KAK2953085.1"/>
    </source>
</evidence>
<organism evidence="1 2">
    <name type="scientific">Blattamonas nauphoetae</name>
    <dbReference type="NCBI Taxonomy" id="2049346"/>
    <lineage>
        <taxon>Eukaryota</taxon>
        <taxon>Metamonada</taxon>
        <taxon>Preaxostyla</taxon>
        <taxon>Oxymonadida</taxon>
        <taxon>Blattamonas</taxon>
    </lineage>
</organism>
<reference evidence="1 2" key="1">
    <citation type="journal article" date="2022" name="bioRxiv">
        <title>Genomics of Preaxostyla Flagellates Illuminates Evolutionary Transitions and the Path Towards Mitochondrial Loss.</title>
        <authorList>
            <person name="Novak L.V.F."/>
            <person name="Treitli S.C."/>
            <person name="Pyrih J."/>
            <person name="Halakuc P."/>
            <person name="Pipaliya S.V."/>
            <person name="Vacek V."/>
            <person name="Brzon O."/>
            <person name="Soukal P."/>
            <person name="Eme L."/>
            <person name="Dacks J.B."/>
            <person name="Karnkowska A."/>
            <person name="Elias M."/>
            <person name="Hampl V."/>
        </authorList>
    </citation>
    <scope>NUCLEOTIDE SEQUENCE [LARGE SCALE GENOMIC DNA]</scope>
    <source>
        <strain evidence="1">NAU3</strain>
        <tissue evidence="1">Gut</tissue>
    </source>
</reference>
<accession>A0ABQ9XPG1</accession>
<dbReference type="Proteomes" id="UP001281761">
    <property type="component" value="Unassembled WGS sequence"/>
</dbReference>
<gene>
    <name evidence="1" type="ORF">BLNAU_12074</name>
</gene>
<name>A0ABQ9XPG1_9EUKA</name>
<proteinExistence type="predicted"/>
<protein>
    <submittedName>
        <fullName evidence="1">Uncharacterized protein</fullName>
    </submittedName>
</protein>
<evidence type="ECO:0000313" key="2">
    <source>
        <dbReference type="Proteomes" id="UP001281761"/>
    </source>
</evidence>
<dbReference type="EMBL" id="JARBJD010000096">
    <property type="protein sequence ID" value="KAK2953085.1"/>
    <property type="molecule type" value="Genomic_DNA"/>
</dbReference>
<comment type="caution">
    <text evidence="1">The sequence shown here is derived from an EMBL/GenBank/DDBJ whole genome shotgun (WGS) entry which is preliminary data.</text>
</comment>